<protein>
    <submittedName>
        <fullName evidence="1">PD-(D/E)XK nuclease family protein</fullName>
    </submittedName>
</protein>
<name>A0A8I1GHH4_9HYPH</name>
<accession>A0A8I1GHH4</accession>
<comment type="caution">
    <text evidence="1">The sequence shown here is derived from an EMBL/GenBank/DDBJ whole genome shotgun (WGS) entry which is preliminary data.</text>
</comment>
<organism evidence="1 2">
    <name type="scientific">Rhodomicrobium udaipurense</name>
    <dbReference type="NCBI Taxonomy" id="1202716"/>
    <lineage>
        <taxon>Bacteria</taxon>
        <taxon>Pseudomonadati</taxon>
        <taxon>Pseudomonadota</taxon>
        <taxon>Alphaproteobacteria</taxon>
        <taxon>Hyphomicrobiales</taxon>
        <taxon>Hyphomicrobiaceae</taxon>
        <taxon>Rhodomicrobium</taxon>
    </lineage>
</organism>
<evidence type="ECO:0000313" key="2">
    <source>
        <dbReference type="Proteomes" id="UP000623250"/>
    </source>
</evidence>
<dbReference type="EMBL" id="JAEMUK010000083">
    <property type="protein sequence ID" value="MBJ7544958.1"/>
    <property type="molecule type" value="Genomic_DNA"/>
</dbReference>
<proteinExistence type="predicted"/>
<gene>
    <name evidence="1" type="ORF">JDN41_15495</name>
</gene>
<dbReference type="InterPro" id="IPR029470">
    <property type="entry name" value="PDDEXK_4"/>
</dbReference>
<reference evidence="1 2" key="1">
    <citation type="submission" date="2020-12" db="EMBL/GenBank/DDBJ databases">
        <title>Revised draft genomes of Rhodomicrobium vannielii ATCC 17100 and Rhodomicrobium udaipurense JA643.</title>
        <authorList>
            <person name="Conners E.M."/>
            <person name="Davenport E.J."/>
            <person name="Bose A."/>
        </authorList>
    </citation>
    <scope>NUCLEOTIDE SEQUENCE [LARGE SCALE GENOMIC DNA]</scope>
    <source>
        <strain evidence="1 2">JA643</strain>
    </source>
</reference>
<dbReference type="AlphaFoldDB" id="A0A8I1GHH4"/>
<sequence>MSDRSFDHDIQYYFDTASFLVKSAEAIDRELAEKTGKNFNIFDALELSYENHISRILRDLLDPHGSHGQGTRFLQAFFDECEKQCAGVVAWAGNVSDASVMTEVATQEGRRIDIVISLPHNRLIGIENKPFAAEGHEQLDAYAEDLEIRSGSTRGPKGGGTERNFYLIYLCGHAGLPSTLKRYAWLKSEHHFVDMRYNRRDEGPSLKLWANRCVQIAEADKLRIFMHDFSFWIAAKFNEFSEGDCANV</sequence>
<dbReference type="Proteomes" id="UP000623250">
    <property type="component" value="Unassembled WGS sequence"/>
</dbReference>
<dbReference type="Pfam" id="PF14281">
    <property type="entry name" value="PDDEXK_4"/>
    <property type="match status" value="1"/>
</dbReference>
<evidence type="ECO:0000313" key="1">
    <source>
        <dbReference type="EMBL" id="MBJ7544958.1"/>
    </source>
</evidence>
<keyword evidence="2" id="KW-1185">Reference proteome</keyword>
<dbReference type="RefSeq" id="WP_162173093.1">
    <property type="nucleotide sequence ID" value="NZ_JAEMUK010000083.1"/>
</dbReference>